<name>A0ABW9I240_9ACTN</name>
<proteinExistence type="predicted"/>
<organism evidence="2 3">
    <name type="scientific">Streptomyces niveiscabiei</name>
    <dbReference type="NCBI Taxonomy" id="164115"/>
    <lineage>
        <taxon>Bacteria</taxon>
        <taxon>Bacillati</taxon>
        <taxon>Actinomycetota</taxon>
        <taxon>Actinomycetes</taxon>
        <taxon>Kitasatosporales</taxon>
        <taxon>Streptomycetaceae</taxon>
        <taxon>Streptomyces</taxon>
    </lineage>
</organism>
<accession>A0ABW9I240</accession>
<dbReference type="Pfam" id="PF06152">
    <property type="entry name" value="Phage_min_cap2"/>
    <property type="match status" value="1"/>
</dbReference>
<evidence type="ECO:0000256" key="1">
    <source>
        <dbReference type="SAM" id="MobiDB-lite"/>
    </source>
</evidence>
<evidence type="ECO:0000313" key="3">
    <source>
        <dbReference type="Proteomes" id="UP001631957"/>
    </source>
</evidence>
<evidence type="ECO:0000313" key="2">
    <source>
        <dbReference type="EMBL" id="MFM9613906.1"/>
    </source>
</evidence>
<dbReference type="EMBL" id="JBJVNI010000023">
    <property type="protein sequence ID" value="MFM9613906.1"/>
    <property type="molecule type" value="Genomic_DNA"/>
</dbReference>
<feature type="region of interest" description="Disordered" evidence="1">
    <location>
        <begin position="719"/>
        <end position="739"/>
    </location>
</feature>
<protein>
    <submittedName>
        <fullName evidence="2">Phage minor capsid protein</fullName>
    </submittedName>
</protein>
<keyword evidence="3" id="KW-1185">Reference proteome</keyword>
<reference evidence="2 3" key="1">
    <citation type="submission" date="2024-12" db="EMBL/GenBank/DDBJ databases">
        <title>Forecasting of Potato common scab and diversities of Pathogenic streptomyces spp. in china.</title>
        <authorList>
            <person name="Handique U."/>
            <person name="Wu J."/>
        </authorList>
    </citation>
    <scope>NUCLEOTIDE SEQUENCE [LARGE SCALE GENOMIC DNA]</scope>
    <source>
        <strain evidence="2 3">ZRIMU1530</strain>
    </source>
</reference>
<comment type="caution">
    <text evidence="2">The sequence shown here is derived from an EMBL/GenBank/DDBJ whole genome shotgun (WGS) entry which is preliminary data.</text>
</comment>
<dbReference type="Proteomes" id="UP001631957">
    <property type="component" value="Unassembled WGS sequence"/>
</dbReference>
<dbReference type="RefSeq" id="WP_409122779.1">
    <property type="nucleotide sequence ID" value="NZ_JBJVNI010000023.1"/>
</dbReference>
<sequence>MPIDPGMVEPLAERTRDLYAAAEERLLGIVARQLADGLDAPGWVERKLTAVQAVRRASQAVVDELGKAVSLDVFDAVAEAYNEGHRAAVAELGALPDDARRLVDEVTPNAQAVDRLAQETVDRLTSTHRSILRAVDDKYRTVVAEVTATPLLGTGTRRQATQDAMRRFADQGITSFRDRSGRPWSLTAYAEMAVRTSVGRAATEAHTRILAEAGVDLVIVSDSPRECPLCRPWERRVLTVGGPDGERTVEVEHAVDDGRMVRVNVAGSLDEARRAGLQHPNCRHSVSAYTPGITPVGNATSDPDGYEAGQRQREIERHIRRWKNREAAAVTPEAQRAARAKVRQWQGAMRDHLAANPDLRRLRRREQPGASNLPAPRTEATEQQLDAARVWSGDGQTVREMSDDQLAGAEGSRLLDDRARARIEAEADRRDLDDLLGRVRPGGQLADDLLAFSDRDLAQVFPHLDDGDALRVMAEMDRRDVAARLPGVRGDLVGLSDHDLAARARTANGDDLAALAAEAHRRDLLAAYFPGGQLTADLTTMGDDALAWCMPYATDEELLRIAAEMDRRDAVVLPPPAATGDSVDDLLADRDALADAMDPAPDPETWGALADDTAFADELAAAIVADAARGVTEETARKVTRTEARALYEEYVYRQFLAAEDATNGYLLNAKARAAGVNPAELFSGPARIAYARASDELKEWWAEHGRLTQAEFIEQATGREQRWASGARKNESDQQNKR</sequence>
<gene>
    <name evidence="2" type="ORF">ACKI18_35125</name>
</gene>
<feature type="region of interest" description="Disordered" evidence="1">
    <location>
        <begin position="354"/>
        <end position="383"/>
    </location>
</feature>
<dbReference type="InterPro" id="IPR009319">
    <property type="entry name" value="Phage_A118_VSP1"/>
</dbReference>